<proteinExistence type="inferred from homology"/>
<dbReference type="Proteomes" id="UP000230119">
    <property type="component" value="Unassembled WGS sequence"/>
</dbReference>
<evidence type="ECO:0000313" key="3">
    <source>
        <dbReference type="EMBL" id="PIV08215.1"/>
    </source>
</evidence>
<feature type="domain" description="Thioredoxin-like fold" evidence="2">
    <location>
        <begin position="45"/>
        <end position="214"/>
    </location>
</feature>
<evidence type="ECO:0000313" key="4">
    <source>
        <dbReference type="Proteomes" id="UP000230119"/>
    </source>
</evidence>
<dbReference type="PANTHER" id="PTHR13887">
    <property type="entry name" value="GLUTATHIONE S-TRANSFERASE KAPPA"/>
    <property type="match status" value="1"/>
</dbReference>
<dbReference type="InterPro" id="IPR036249">
    <property type="entry name" value="Thioredoxin-like_sf"/>
</dbReference>
<dbReference type="SUPFAM" id="SSF52833">
    <property type="entry name" value="Thioredoxin-like"/>
    <property type="match status" value="1"/>
</dbReference>
<comment type="caution">
    <text evidence="3">The sequence shown here is derived from an EMBL/GenBank/DDBJ whole genome shotgun (WGS) entry which is preliminary data.</text>
</comment>
<name>A0A2M7BRU6_9BACT</name>
<reference evidence="4" key="1">
    <citation type="submission" date="2017-09" db="EMBL/GenBank/DDBJ databases">
        <title>Depth-based differentiation of microbial function through sediment-hosted aquifers and enrichment of novel symbionts in the deep terrestrial subsurface.</title>
        <authorList>
            <person name="Probst A.J."/>
            <person name="Ladd B."/>
            <person name="Jarett J.K."/>
            <person name="Geller-Mcgrath D.E."/>
            <person name="Sieber C.M.K."/>
            <person name="Emerson J.B."/>
            <person name="Anantharaman K."/>
            <person name="Thomas B.C."/>
            <person name="Malmstrom R."/>
            <person name="Stieglmeier M."/>
            <person name="Klingl A."/>
            <person name="Woyke T."/>
            <person name="Ryan C.M."/>
            <person name="Banfield J.F."/>
        </authorList>
    </citation>
    <scope>NUCLEOTIDE SEQUENCE [LARGE SCALE GENOMIC DNA]</scope>
</reference>
<evidence type="ECO:0000256" key="1">
    <source>
        <dbReference type="ARBA" id="ARBA00005791"/>
    </source>
</evidence>
<gene>
    <name evidence="3" type="ORF">COS52_03890</name>
</gene>
<dbReference type="Gene3D" id="3.40.30.10">
    <property type="entry name" value="Glutaredoxin"/>
    <property type="match status" value="1"/>
</dbReference>
<evidence type="ECO:0000259" key="2">
    <source>
        <dbReference type="Pfam" id="PF13462"/>
    </source>
</evidence>
<dbReference type="InterPro" id="IPR012336">
    <property type="entry name" value="Thioredoxin-like_fold"/>
</dbReference>
<accession>A0A2M7BRU6</accession>
<dbReference type="Pfam" id="PF13462">
    <property type="entry name" value="Thioredoxin_4"/>
    <property type="match status" value="1"/>
</dbReference>
<protein>
    <recommendedName>
        <fullName evidence="2">Thioredoxin-like fold domain-containing protein</fullName>
    </recommendedName>
</protein>
<sequence>MNQKQVLFSTLVVLMLFGALYGVYKLVGGGPDDSLITKIKTEKPQERTMWNKNATHTLAVFSDHQCPACKVFHEYLSGFEASSSPNIDVTKKVAFVFRYYPLYQVHEHAFPLAYAAEAAAKQGKFEEMTNRFFADQVKLETVKDLKPYLAQVAKEFKLDEKKFQADMNDGALQSVIQNDLALGEKLGVNATPTFYLDGEKLESLPPADLLKILKGLK</sequence>
<dbReference type="PANTHER" id="PTHR13887:SF55">
    <property type="entry name" value="SLR0313 PROTEIN"/>
    <property type="match status" value="1"/>
</dbReference>
<dbReference type="EMBL" id="PEVA01000165">
    <property type="protein sequence ID" value="PIV08215.1"/>
    <property type="molecule type" value="Genomic_DNA"/>
</dbReference>
<comment type="similarity">
    <text evidence="1">Belongs to the thioredoxin family. DsbA subfamily.</text>
</comment>
<dbReference type="AlphaFoldDB" id="A0A2M7BRU6"/>
<organism evidence="3 4">
    <name type="scientific">Candidatus Roizmanbacteria bacterium CG03_land_8_20_14_0_80_39_12</name>
    <dbReference type="NCBI Taxonomy" id="1974847"/>
    <lineage>
        <taxon>Bacteria</taxon>
        <taxon>Candidatus Roizmaniibacteriota</taxon>
    </lineage>
</organism>